<dbReference type="InterPro" id="IPR011256">
    <property type="entry name" value="Reg_factor_effector_dom_sf"/>
</dbReference>
<dbReference type="Proteomes" id="UP001299970">
    <property type="component" value="Unassembled WGS sequence"/>
</dbReference>
<dbReference type="InterPro" id="IPR010499">
    <property type="entry name" value="AraC_E-bd"/>
</dbReference>
<dbReference type="PANTHER" id="PTHR30204:SF97">
    <property type="entry name" value="MERR FAMILY REGULATORY PROTEIN"/>
    <property type="match status" value="1"/>
</dbReference>
<dbReference type="SMART" id="SM00871">
    <property type="entry name" value="AraC_E_bind"/>
    <property type="match status" value="1"/>
</dbReference>
<dbReference type="SMART" id="SM00422">
    <property type="entry name" value="HTH_MERR"/>
    <property type="match status" value="1"/>
</dbReference>
<gene>
    <name evidence="3" type="ORF">MMF94_40560</name>
</gene>
<keyword evidence="4" id="KW-1185">Reference proteome</keyword>
<evidence type="ECO:0000259" key="2">
    <source>
        <dbReference type="PROSITE" id="PS50937"/>
    </source>
</evidence>
<dbReference type="PANTHER" id="PTHR30204">
    <property type="entry name" value="REDOX-CYCLING DRUG-SENSING TRANSCRIPTIONAL ACTIVATOR SOXR"/>
    <property type="match status" value="1"/>
</dbReference>
<dbReference type="Pfam" id="PF06445">
    <property type="entry name" value="GyrI-like"/>
    <property type="match status" value="1"/>
</dbReference>
<keyword evidence="1" id="KW-0238">DNA-binding</keyword>
<dbReference type="InterPro" id="IPR000551">
    <property type="entry name" value="MerR-type_HTH_dom"/>
</dbReference>
<accession>A0ABS9TU31</accession>
<dbReference type="InterPro" id="IPR029442">
    <property type="entry name" value="GyrI-like"/>
</dbReference>
<dbReference type="Gene3D" id="3.20.80.10">
    <property type="entry name" value="Regulatory factor, effector binding domain"/>
    <property type="match status" value="1"/>
</dbReference>
<evidence type="ECO:0000256" key="1">
    <source>
        <dbReference type="ARBA" id="ARBA00023125"/>
    </source>
</evidence>
<evidence type="ECO:0000313" key="4">
    <source>
        <dbReference type="Proteomes" id="UP001299970"/>
    </source>
</evidence>
<dbReference type="InterPro" id="IPR009061">
    <property type="entry name" value="DNA-bd_dom_put_sf"/>
</dbReference>
<dbReference type="Gene3D" id="1.10.1660.10">
    <property type="match status" value="1"/>
</dbReference>
<dbReference type="InterPro" id="IPR047057">
    <property type="entry name" value="MerR_fam"/>
</dbReference>
<dbReference type="SUPFAM" id="SSF55136">
    <property type="entry name" value="Probable bacterial effector-binding domain"/>
    <property type="match status" value="1"/>
</dbReference>
<feature type="domain" description="HTH merR-type" evidence="2">
    <location>
        <begin position="3"/>
        <end position="73"/>
    </location>
</feature>
<organism evidence="3 4">
    <name type="scientific">Pseudonocardia alaniniphila</name>
    <dbReference type="NCBI Taxonomy" id="75291"/>
    <lineage>
        <taxon>Bacteria</taxon>
        <taxon>Bacillati</taxon>
        <taxon>Actinomycetota</taxon>
        <taxon>Actinomycetes</taxon>
        <taxon>Pseudonocardiales</taxon>
        <taxon>Pseudonocardiaceae</taxon>
        <taxon>Pseudonocardia</taxon>
    </lineage>
</organism>
<dbReference type="CDD" id="cd01107">
    <property type="entry name" value="HTH_BmrR"/>
    <property type="match status" value="1"/>
</dbReference>
<sequence length="259" mass="27561">MSLMPIGMFARLARLTVKAVRHYDAEGLLVPASVDPHSGYRYYRADQVRTATTIALLRGLDVPLPVVREVLAAPDERTVAAVLAAQRERLAAELARREQVLRSLDALLMAPERVRYDVAIAERASLALVGLSGPVRADAIDVDTAALCTAVLRTGAGQGREPLVGVFPLDLTDEFTASVGVAAAAGASDVLVTLPGGPWAATLHVGPYEELPLAYTAVLEHVRALGHQPKGPVTETYLTDPSTATPDEYVTRVAIPLED</sequence>
<dbReference type="PROSITE" id="PS00552">
    <property type="entry name" value="HTH_MERR_1"/>
    <property type="match status" value="1"/>
</dbReference>
<protein>
    <submittedName>
        <fullName evidence="3">MerR family transcriptional regulator</fullName>
    </submittedName>
</protein>
<comment type="caution">
    <text evidence="3">The sequence shown here is derived from an EMBL/GenBank/DDBJ whole genome shotgun (WGS) entry which is preliminary data.</text>
</comment>
<evidence type="ECO:0000313" key="3">
    <source>
        <dbReference type="EMBL" id="MCH6172012.1"/>
    </source>
</evidence>
<dbReference type="RefSeq" id="WP_241042819.1">
    <property type="nucleotide sequence ID" value="NZ_BAAAJF010000035.1"/>
</dbReference>
<proteinExistence type="predicted"/>
<dbReference type="Pfam" id="PF13411">
    <property type="entry name" value="MerR_1"/>
    <property type="match status" value="1"/>
</dbReference>
<dbReference type="SUPFAM" id="SSF46955">
    <property type="entry name" value="Putative DNA-binding domain"/>
    <property type="match status" value="1"/>
</dbReference>
<dbReference type="PROSITE" id="PS50937">
    <property type="entry name" value="HTH_MERR_2"/>
    <property type="match status" value="1"/>
</dbReference>
<dbReference type="EMBL" id="JAKXMK010000054">
    <property type="protein sequence ID" value="MCH6172012.1"/>
    <property type="molecule type" value="Genomic_DNA"/>
</dbReference>
<reference evidence="3 4" key="1">
    <citation type="submission" date="2022-03" db="EMBL/GenBank/DDBJ databases">
        <title>Pseudonocardia alaer sp. nov., a novel actinomycete isolated from reed forest soil.</title>
        <authorList>
            <person name="Wang L."/>
        </authorList>
    </citation>
    <scope>NUCLEOTIDE SEQUENCE [LARGE SCALE GENOMIC DNA]</scope>
    <source>
        <strain evidence="3 4">Y-16303</strain>
    </source>
</reference>
<name>A0ABS9TU31_9PSEU</name>